<dbReference type="CDD" id="cd01949">
    <property type="entry name" value="GGDEF"/>
    <property type="match status" value="1"/>
</dbReference>
<dbReference type="InterPro" id="IPR050469">
    <property type="entry name" value="Diguanylate_Cyclase"/>
</dbReference>
<evidence type="ECO:0000313" key="7">
    <source>
        <dbReference type="Proteomes" id="UP000289437"/>
    </source>
</evidence>
<evidence type="ECO:0000313" key="6">
    <source>
        <dbReference type="EMBL" id="RXH54755.1"/>
    </source>
</evidence>
<dbReference type="SUPFAM" id="SSF63829">
    <property type="entry name" value="Calcium-dependent phosphotriesterase"/>
    <property type="match status" value="3"/>
</dbReference>
<accession>A0A4Q0SUP5</accession>
<keyword evidence="4" id="KW-1133">Transmembrane helix</keyword>
<dbReference type="EC" id="2.7.7.65" evidence="1"/>
<evidence type="ECO:0000259" key="5">
    <source>
        <dbReference type="PROSITE" id="PS50887"/>
    </source>
</evidence>
<dbReference type="InterPro" id="IPR043128">
    <property type="entry name" value="Rev_trsase/Diguanyl_cyclase"/>
</dbReference>
<sequence length="984" mass="108410">MGYLRKVRVRRAKYLATLLIVLVSFSSVIFASESKLTQYTQTELTDRNGLPQNSVASVTQTRDGYLWFGTQEGFARFDGIRFTVFNTLNSRGLKDNYIQLLASGLDGSVWIGTRSGLTRYREGVFRSYITADTPLTTLFASRDGSIWVGSAGRLYSVKDDQVRLYGAKDGLPCNDIRGIAETPDGTMWFATAQGLMSLKDGRFRLYTTTDGLPDSNILRIVASHNGSLWLATPKGIAHWDPGHGLLENIATASMPSHARISSLLVDHEGMLWVAFMHSGIASFSKGSLTGYTHRDGLPSDDVSAIYEDRANHLWIGLAEGGAVELREGLFESFGEKEGLSENMIWTVLQARDGSVWVGTNSTGLNHVTKDGKVRVFTTRDGLPDGSVNGLSEARDGSLWIGSEHGILSRLFNGHITSFRDAESPDARIASILEDRNGDLWLSFHELNGLVRFHDGKFEHYKSPGLLNTSVFAPDGSIWLGSDHGGVTHFSSGTFTSYTTANGLLSNFAQAIYVDPEGVTWAGTSPGGLNRIKDGKITTYSVAQGLFDLTVGAIVEDDSGNLWMTCNKGIFRVSKKELNDYADGKISSIHSIVYGTPDGMRVAECNFGASPSIWKGENGRLWFATVAGVASIDPRLGQVVPSPPPATVESVVVNQKVVPFQREVIAGPESTDLEIQFTAPDFVAPERIRFRYRLRGFDPNWVEVGPRRQAFYTRLPPGHYFFEVQAAHGEGEWGPSAPGIKLRMTPHFWQTGWFRLSCGLLLILISVVTYRIRTGYLVRRNAELEQRVLQRTAELQKATRAAEAAQAALHEQATRDGLTRVWNRRSIFEILEREIDRSRREDGDVCVVMADLDHFKQVNDTHGHQAGDCVLQEVARRISGLMRPYDSVGRYGGEEFLIVLPGCTQADAFTRAEEFRQAVYGIPIPFGQKSVTATCSFGLAAAVNAANCEEMVAAADEALYVAKRTGRNKVHVYAIEESLSTIIFN</sequence>
<evidence type="ECO:0000256" key="4">
    <source>
        <dbReference type="SAM" id="Phobius"/>
    </source>
</evidence>
<dbReference type="SUPFAM" id="SSF55073">
    <property type="entry name" value="Nucleotide cyclase"/>
    <property type="match status" value="1"/>
</dbReference>
<dbReference type="RefSeq" id="WP_128914495.1">
    <property type="nucleotide sequence ID" value="NZ_RDSM01000003.1"/>
</dbReference>
<comment type="catalytic activity">
    <reaction evidence="2">
        <text>2 GTP = 3',3'-c-di-GMP + 2 diphosphate</text>
        <dbReference type="Rhea" id="RHEA:24898"/>
        <dbReference type="ChEBI" id="CHEBI:33019"/>
        <dbReference type="ChEBI" id="CHEBI:37565"/>
        <dbReference type="ChEBI" id="CHEBI:58805"/>
        <dbReference type="EC" id="2.7.7.65"/>
    </reaction>
</comment>
<dbReference type="Pfam" id="PF07494">
    <property type="entry name" value="Reg_prop"/>
    <property type="match status" value="5"/>
</dbReference>
<keyword evidence="4" id="KW-0472">Membrane</keyword>
<dbReference type="PROSITE" id="PS50887">
    <property type="entry name" value="GGDEF"/>
    <property type="match status" value="1"/>
</dbReference>
<proteinExistence type="predicted"/>
<name>A0A4Q0SUP5_9BACT</name>
<dbReference type="PANTHER" id="PTHR45138:SF9">
    <property type="entry name" value="DIGUANYLATE CYCLASE DGCM-RELATED"/>
    <property type="match status" value="1"/>
</dbReference>
<dbReference type="OrthoDB" id="9813394at2"/>
<dbReference type="GO" id="GO:0005886">
    <property type="term" value="C:plasma membrane"/>
    <property type="evidence" value="ECO:0007669"/>
    <property type="project" value="TreeGrafter"/>
</dbReference>
<evidence type="ECO:0000256" key="1">
    <source>
        <dbReference type="ARBA" id="ARBA00012528"/>
    </source>
</evidence>
<dbReference type="Proteomes" id="UP000289437">
    <property type="component" value="Unassembled WGS sequence"/>
</dbReference>
<protein>
    <recommendedName>
        <fullName evidence="1">diguanylate cyclase</fullName>
        <ecNumber evidence="1">2.7.7.65</ecNumber>
    </recommendedName>
</protein>
<feature type="domain" description="GGDEF" evidence="5">
    <location>
        <begin position="842"/>
        <end position="974"/>
    </location>
</feature>
<dbReference type="InterPro" id="IPR013783">
    <property type="entry name" value="Ig-like_fold"/>
</dbReference>
<keyword evidence="3" id="KW-0175">Coiled coil</keyword>
<evidence type="ECO:0000256" key="3">
    <source>
        <dbReference type="SAM" id="Coils"/>
    </source>
</evidence>
<feature type="coiled-coil region" evidence="3">
    <location>
        <begin position="780"/>
        <end position="814"/>
    </location>
</feature>
<dbReference type="GO" id="GO:0052621">
    <property type="term" value="F:diguanylate cyclase activity"/>
    <property type="evidence" value="ECO:0007669"/>
    <property type="project" value="UniProtKB-EC"/>
</dbReference>
<dbReference type="InterPro" id="IPR015943">
    <property type="entry name" value="WD40/YVTN_repeat-like_dom_sf"/>
</dbReference>
<dbReference type="SMART" id="SM00267">
    <property type="entry name" value="GGDEF"/>
    <property type="match status" value="1"/>
</dbReference>
<keyword evidence="7" id="KW-1185">Reference proteome</keyword>
<evidence type="ECO:0000256" key="2">
    <source>
        <dbReference type="ARBA" id="ARBA00034247"/>
    </source>
</evidence>
<organism evidence="6 7">
    <name type="scientific">Granulicella sibirica</name>
    <dbReference type="NCBI Taxonomy" id="2479048"/>
    <lineage>
        <taxon>Bacteria</taxon>
        <taxon>Pseudomonadati</taxon>
        <taxon>Acidobacteriota</taxon>
        <taxon>Terriglobia</taxon>
        <taxon>Terriglobales</taxon>
        <taxon>Acidobacteriaceae</taxon>
        <taxon>Granulicella</taxon>
    </lineage>
</organism>
<dbReference type="InterPro" id="IPR000160">
    <property type="entry name" value="GGDEF_dom"/>
</dbReference>
<reference evidence="6 7" key="1">
    <citation type="submission" date="2018-11" db="EMBL/GenBank/DDBJ databases">
        <authorList>
            <person name="Mardanov A.V."/>
            <person name="Ravin N.V."/>
            <person name="Dedysh S.N."/>
        </authorList>
    </citation>
    <scope>NUCLEOTIDE SEQUENCE [LARGE SCALE GENOMIC DNA]</scope>
    <source>
        <strain evidence="6 7">AF10</strain>
    </source>
</reference>
<dbReference type="InterPro" id="IPR011110">
    <property type="entry name" value="Reg_prop"/>
</dbReference>
<dbReference type="InterPro" id="IPR029787">
    <property type="entry name" value="Nucleotide_cyclase"/>
</dbReference>
<dbReference type="Pfam" id="PF07495">
    <property type="entry name" value="Y_Y_Y"/>
    <property type="match status" value="1"/>
</dbReference>
<dbReference type="Gene3D" id="2.130.10.10">
    <property type="entry name" value="YVTN repeat-like/Quinoprotein amine dehydrogenase"/>
    <property type="match status" value="3"/>
</dbReference>
<reference evidence="7" key="2">
    <citation type="submission" date="2019-02" db="EMBL/GenBank/DDBJ databases">
        <title>Granulicella sibirica sp. nov., a psychrotolerant acidobacterium isolated from an organic soil layer in forested tundra, West Siberia.</title>
        <authorList>
            <person name="Oshkin I.Y."/>
            <person name="Kulichevskaya I.S."/>
            <person name="Rijpstra W.I.C."/>
            <person name="Sinninghe Damste J.S."/>
            <person name="Rakitin A.L."/>
            <person name="Ravin N.V."/>
            <person name="Dedysh S.N."/>
        </authorList>
    </citation>
    <scope>NUCLEOTIDE SEQUENCE [LARGE SCALE GENOMIC DNA]</scope>
    <source>
        <strain evidence="7">AF10</strain>
    </source>
</reference>
<dbReference type="Gene3D" id="3.30.70.270">
    <property type="match status" value="1"/>
</dbReference>
<feature type="transmembrane region" description="Helical" evidence="4">
    <location>
        <begin position="751"/>
        <end position="769"/>
    </location>
</feature>
<dbReference type="NCBIfam" id="TIGR00254">
    <property type="entry name" value="GGDEF"/>
    <property type="match status" value="1"/>
</dbReference>
<dbReference type="Gene3D" id="2.60.40.10">
    <property type="entry name" value="Immunoglobulins"/>
    <property type="match status" value="1"/>
</dbReference>
<keyword evidence="4" id="KW-0812">Transmembrane</keyword>
<dbReference type="GO" id="GO:1902201">
    <property type="term" value="P:negative regulation of bacterial-type flagellum-dependent cell motility"/>
    <property type="evidence" value="ECO:0007669"/>
    <property type="project" value="TreeGrafter"/>
</dbReference>
<comment type="caution">
    <text evidence="6">The sequence shown here is derived from an EMBL/GenBank/DDBJ whole genome shotgun (WGS) entry which is preliminary data.</text>
</comment>
<dbReference type="EMBL" id="RDSM01000003">
    <property type="protein sequence ID" value="RXH54755.1"/>
    <property type="molecule type" value="Genomic_DNA"/>
</dbReference>
<gene>
    <name evidence="6" type="ORF">GRAN_3859</name>
</gene>
<dbReference type="InterPro" id="IPR011123">
    <property type="entry name" value="Y_Y_Y"/>
</dbReference>
<dbReference type="AlphaFoldDB" id="A0A4Q0SUP5"/>
<dbReference type="Pfam" id="PF00990">
    <property type="entry name" value="GGDEF"/>
    <property type="match status" value="1"/>
</dbReference>
<dbReference type="PANTHER" id="PTHR45138">
    <property type="entry name" value="REGULATORY COMPONENTS OF SENSORY TRANSDUCTION SYSTEM"/>
    <property type="match status" value="1"/>
</dbReference>
<dbReference type="GO" id="GO:0043709">
    <property type="term" value="P:cell adhesion involved in single-species biofilm formation"/>
    <property type="evidence" value="ECO:0007669"/>
    <property type="project" value="TreeGrafter"/>
</dbReference>
<dbReference type="FunFam" id="3.30.70.270:FF:000001">
    <property type="entry name" value="Diguanylate cyclase domain protein"/>
    <property type="match status" value="1"/>
</dbReference>